<evidence type="ECO:0000313" key="2">
    <source>
        <dbReference type="Proteomes" id="UP001243286"/>
    </source>
</evidence>
<organism evidence="1 2">
    <name type="scientific">Exiguobacterium antarcticum</name>
    <dbReference type="NCBI Taxonomy" id="132920"/>
    <lineage>
        <taxon>Bacteria</taxon>
        <taxon>Bacillati</taxon>
        <taxon>Bacillota</taxon>
        <taxon>Bacilli</taxon>
        <taxon>Bacillales</taxon>
        <taxon>Bacillales Family XII. Incertae Sedis</taxon>
        <taxon>Exiguobacterium</taxon>
    </lineage>
</organism>
<keyword evidence="2" id="KW-1185">Reference proteome</keyword>
<reference evidence="1 2" key="1">
    <citation type="submission" date="2023-04" db="EMBL/GenBank/DDBJ databases">
        <title>Antarctic isolates genomes.</title>
        <authorList>
            <person name="Dimov S.G."/>
        </authorList>
    </citation>
    <scope>NUCLEOTIDE SEQUENCE [LARGE SCALE GENOMIC DNA]</scope>
    <source>
        <strain evidence="1 2">AL19</strain>
    </source>
</reference>
<sequence length="137" mass="15717">MTKNTRIENGLEKRHAVDARCISGNRLAEAPKVSYLFRQVRANNRQLHQMTIGKAGKRKANKAERLVHGYQLFDKVQYEGQTCFVFGRRKTGYFDLRTLQGVRVHKSASHKKLILLERATTWLVDIQPEGGEGRLLP</sequence>
<name>A0ABT6R211_9BACL</name>
<comment type="caution">
    <text evidence="1">The sequence shown here is derived from an EMBL/GenBank/DDBJ whole genome shotgun (WGS) entry which is preliminary data.</text>
</comment>
<gene>
    <name evidence="1" type="ORF">QK289_08170</name>
</gene>
<dbReference type="Proteomes" id="UP001243286">
    <property type="component" value="Unassembled WGS sequence"/>
</dbReference>
<accession>A0ABT6R211</accession>
<proteinExistence type="predicted"/>
<dbReference type="EMBL" id="JASBQV010000010">
    <property type="protein sequence ID" value="MDI3234979.1"/>
    <property type="molecule type" value="Genomic_DNA"/>
</dbReference>
<evidence type="ECO:0000313" key="1">
    <source>
        <dbReference type="EMBL" id="MDI3234979.1"/>
    </source>
</evidence>
<dbReference type="RefSeq" id="WP_282356075.1">
    <property type="nucleotide sequence ID" value="NZ_JASBQV010000010.1"/>
</dbReference>
<protein>
    <submittedName>
        <fullName evidence="1">Uncharacterized protein</fullName>
    </submittedName>
</protein>